<comment type="similarity">
    <text evidence="7">Belongs to the CobB/CbiA family.</text>
</comment>
<comment type="domain">
    <text evidence="7">Comprises of two domains. The C-terminal domain contains the binding site for glutamine and catalyzes the hydrolysis of this substrate to glutamate and ammonia. The N-terminal domain is anticipated to bind ATP and cobyrinate and catalyzes the ultimate synthesis of the diamide product. The ammonia produced via the glutaminase domain is probably translocated to the adjacent domain via a molecular tunnel, where it reacts with an activated intermediate.</text>
</comment>
<keyword evidence="4 7" id="KW-0067">ATP-binding</keyword>
<evidence type="ECO:0000256" key="7">
    <source>
        <dbReference type="HAMAP-Rule" id="MF_00027"/>
    </source>
</evidence>
<feature type="domain" description="CobQ/CobB/MinD/ParA nucleotide binding" evidence="8">
    <location>
        <begin position="6"/>
        <end position="189"/>
    </location>
</feature>
<dbReference type="PANTHER" id="PTHR43873:SF1">
    <property type="entry name" value="COBYRINATE A,C-DIAMIDE SYNTHASE"/>
    <property type="match status" value="1"/>
</dbReference>
<proteinExistence type="inferred from homology"/>
<evidence type="ECO:0000256" key="2">
    <source>
        <dbReference type="ARBA" id="ARBA00022598"/>
    </source>
</evidence>
<comment type="cofactor">
    <cofactor evidence="1 7">
        <name>Mg(2+)</name>
        <dbReference type="ChEBI" id="CHEBI:18420"/>
    </cofactor>
</comment>
<dbReference type="InterPro" id="IPR029062">
    <property type="entry name" value="Class_I_gatase-like"/>
</dbReference>
<evidence type="ECO:0000256" key="6">
    <source>
        <dbReference type="ARBA" id="ARBA00022962"/>
    </source>
</evidence>
<feature type="domain" description="CobB/CobQ-like glutamine amidotransferase" evidence="9">
    <location>
        <begin position="245"/>
        <end position="431"/>
    </location>
</feature>
<evidence type="ECO:0000259" key="8">
    <source>
        <dbReference type="Pfam" id="PF01656"/>
    </source>
</evidence>
<dbReference type="InterPro" id="IPR002586">
    <property type="entry name" value="CobQ/CobB/MinD/ParA_Nub-bd_dom"/>
</dbReference>
<feature type="active site" description="Nucleophile" evidence="7">
    <location>
        <position position="327"/>
    </location>
</feature>
<dbReference type="InterPro" id="IPR011698">
    <property type="entry name" value="GATase_3"/>
</dbReference>
<comment type="caution">
    <text evidence="10">The sequence shown here is derived from an EMBL/GenBank/DDBJ whole genome shotgun (WGS) entry which is preliminary data.</text>
</comment>
<evidence type="ECO:0000256" key="1">
    <source>
        <dbReference type="ARBA" id="ARBA00001946"/>
    </source>
</evidence>
<dbReference type="CDD" id="cd05388">
    <property type="entry name" value="CobB_N"/>
    <property type="match status" value="1"/>
</dbReference>
<comment type="function">
    <text evidence="7">Catalyzes the ATP-dependent amidation of the two carboxylate groups at positions a and c of cobyrinate, using either L-glutamine or ammonia as the nitrogen source.</text>
</comment>
<dbReference type="CDD" id="cd03130">
    <property type="entry name" value="GATase1_CobB"/>
    <property type="match status" value="1"/>
</dbReference>
<dbReference type="GO" id="GO:0043802">
    <property type="term" value="F:hydrogenobyrinic acid a,c-diamide synthase (glutamine-hydrolysing) activity"/>
    <property type="evidence" value="ECO:0007669"/>
    <property type="project" value="UniProtKB-EC"/>
</dbReference>
<dbReference type="PROSITE" id="PS51274">
    <property type="entry name" value="GATASE_COBBQ"/>
    <property type="match status" value="1"/>
</dbReference>
<dbReference type="SUPFAM" id="SSF52540">
    <property type="entry name" value="P-loop containing nucleoside triphosphate hydrolases"/>
    <property type="match status" value="1"/>
</dbReference>
<name>A0ABX2R9U9_9THEO</name>
<evidence type="ECO:0000256" key="5">
    <source>
        <dbReference type="ARBA" id="ARBA00022842"/>
    </source>
</evidence>
<protein>
    <recommendedName>
        <fullName evidence="7">Cobyrinate a,c-diamide synthase</fullName>
        <ecNumber evidence="7">6.3.5.11</ecNumber>
    </recommendedName>
    <alternativeName>
        <fullName evidence="7">Cobyrinic acid a,c-diamide synthetase</fullName>
    </alternativeName>
</protein>
<keyword evidence="5 7" id="KW-0460">Magnesium</keyword>
<dbReference type="HAMAP" id="MF_00027">
    <property type="entry name" value="CobB_CbiA"/>
    <property type="match status" value="1"/>
</dbReference>
<keyword evidence="7" id="KW-0169">Cobalamin biosynthesis</keyword>
<comment type="pathway">
    <text evidence="7">Cofactor biosynthesis; adenosylcobalamin biosynthesis; cob(II)yrinate a,c-diamide from sirohydrochlorin (anaerobic route): step 10/10.</text>
</comment>
<evidence type="ECO:0000256" key="3">
    <source>
        <dbReference type="ARBA" id="ARBA00022741"/>
    </source>
</evidence>
<gene>
    <name evidence="7" type="primary">cbiA</name>
    <name evidence="10" type="ORF">HDG70_000356</name>
</gene>
<dbReference type="GO" id="GO:0042242">
    <property type="term" value="F:cobyrinic acid a,c-diamide synthase activity"/>
    <property type="evidence" value="ECO:0007669"/>
    <property type="project" value="UniProtKB-EC"/>
</dbReference>
<evidence type="ECO:0000259" key="9">
    <source>
        <dbReference type="Pfam" id="PF07685"/>
    </source>
</evidence>
<evidence type="ECO:0000313" key="11">
    <source>
        <dbReference type="Proteomes" id="UP000604066"/>
    </source>
</evidence>
<dbReference type="InterPro" id="IPR004484">
    <property type="entry name" value="CbiA/CobB_synth"/>
</dbReference>
<comment type="catalytic activity">
    <reaction evidence="7">
        <text>cob(II)yrinate + 2 L-glutamine + 2 ATP + 2 H2O = cob(II)yrinate a,c diamide + 2 L-glutamate + 2 ADP + 2 phosphate + 2 H(+)</text>
        <dbReference type="Rhea" id="RHEA:26289"/>
        <dbReference type="ChEBI" id="CHEBI:15377"/>
        <dbReference type="ChEBI" id="CHEBI:15378"/>
        <dbReference type="ChEBI" id="CHEBI:29985"/>
        <dbReference type="ChEBI" id="CHEBI:30616"/>
        <dbReference type="ChEBI" id="CHEBI:43474"/>
        <dbReference type="ChEBI" id="CHEBI:58359"/>
        <dbReference type="ChEBI" id="CHEBI:58537"/>
        <dbReference type="ChEBI" id="CHEBI:58894"/>
        <dbReference type="ChEBI" id="CHEBI:456216"/>
        <dbReference type="EC" id="6.3.5.11"/>
    </reaction>
</comment>
<accession>A0ABX2R9U9</accession>
<dbReference type="Pfam" id="PF01656">
    <property type="entry name" value="CbiA"/>
    <property type="match status" value="1"/>
</dbReference>
<keyword evidence="6 7" id="KW-0315">Glutamine amidotransferase</keyword>
<evidence type="ECO:0000313" key="10">
    <source>
        <dbReference type="EMBL" id="NYE56650.1"/>
    </source>
</evidence>
<reference evidence="10 11" key="1">
    <citation type="submission" date="2020-07" db="EMBL/GenBank/DDBJ databases">
        <title>Genomic Encyclopedia of Type Strains, Phase III (KMG-III): the genomes of soil and plant-associated and newly described type strains.</title>
        <authorList>
            <person name="Whitman W."/>
        </authorList>
    </citation>
    <scope>NUCLEOTIDE SEQUENCE [LARGE SCALE GENOMIC DNA]</scope>
    <source>
        <strain evidence="10 11">DSM 11255</strain>
    </source>
</reference>
<evidence type="ECO:0000256" key="4">
    <source>
        <dbReference type="ARBA" id="ARBA00022840"/>
    </source>
</evidence>
<feature type="site" description="Increases nucleophilicity of active site Cys" evidence="7">
    <location>
        <position position="426"/>
    </location>
</feature>
<dbReference type="EC" id="6.3.5.11" evidence="7"/>
<dbReference type="Pfam" id="PF07685">
    <property type="entry name" value="GATase_3"/>
    <property type="match status" value="1"/>
</dbReference>
<keyword evidence="3 7" id="KW-0547">Nucleotide-binding</keyword>
<dbReference type="SUPFAM" id="SSF52317">
    <property type="entry name" value="Class I glutamine amidotransferase-like"/>
    <property type="match status" value="1"/>
</dbReference>
<organism evidence="10 11">
    <name type="scientific">Carboxydothermus ferrireducens DSM 11255</name>
    <dbReference type="NCBI Taxonomy" id="1119529"/>
    <lineage>
        <taxon>Bacteria</taxon>
        <taxon>Bacillati</taxon>
        <taxon>Bacillota</taxon>
        <taxon>Clostridia</taxon>
        <taxon>Thermoanaerobacterales</taxon>
        <taxon>Thermoanaerobacteraceae</taxon>
        <taxon>Carboxydothermus</taxon>
    </lineage>
</organism>
<dbReference type="InterPro" id="IPR027417">
    <property type="entry name" value="P-loop_NTPase"/>
</dbReference>
<dbReference type="NCBIfam" id="NF002204">
    <property type="entry name" value="PRK01077.1"/>
    <property type="match status" value="1"/>
</dbReference>
<sequence length="445" mass="49340">MMKGFIISGTATGAGKSTLTVGILAALKHLGLKVQAFKAGPDYLDPTYHRLALAKPTYNLDEILTSPGLVRRLFYEKAKAADVAVVEGVMGLFDGRDEQFSGSTYRLAKLLNLPVILVVDAQNLGTTVAAQVYGYLKFKKDIKIAGIILNKVSGKNHAEHLLSALKPLGVKVFGVFYQNELPRLKSRHLGLIPATEERNIVEIIKEIKDKVLAKINFADLLATLPELTVPKKLPAIKYPDLQGKRVAYAFDKAFNFYYQEAIEYLRRSNVEVFAVSPLNDSDFPPVDLLFLGGGYPELFARDLFLNQKFIQNLKKKIQGGLRVYAECGGFIYLTSGVKVKEQTYPLTGILPGEMELTDKLQGLGYYRGKPVGGYLGKNFQNEIWGHKFHYSTYTGPQDNPAYLLRKNGREAFDGVARDNIFASFLHLNFYGKADLVKTLVGGIKG</sequence>
<dbReference type="NCBIfam" id="TIGR00379">
    <property type="entry name" value="cobB"/>
    <property type="match status" value="1"/>
</dbReference>
<dbReference type="Proteomes" id="UP000604066">
    <property type="component" value="Unassembled WGS sequence"/>
</dbReference>
<dbReference type="EMBL" id="JACCBS010000001">
    <property type="protein sequence ID" value="NYE56650.1"/>
    <property type="molecule type" value="Genomic_DNA"/>
</dbReference>
<dbReference type="Gene3D" id="3.40.50.880">
    <property type="match status" value="1"/>
</dbReference>
<keyword evidence="11" id="KW-1185">Reference proteome</keyword>
<comment type="miscellaneous">
    <text evidence="7">The a and c carboxylates of cobyrinate are activated for nucleophilic attack via formation of a phosphorylated intermediate by ATP. CbiA catalyzes first the amidation of the c-carboxylate, and then that of the a-carboxylate.</text>
</comment>
<dbReference type="Gene3D" id="3.40.50.300">
    <property type="entry name" value="P-loop containing nucleotide triphosphate hydrolases"/>
    <property type="match status" value="2"/>
</dbReference>
<keyword evidence="2 7" id="KW-0436">Ligase</keyword>
<dbReference type="PANTHER" id="PTHR43873">
    <property type="entry name" value="COBYRINATE A,C-DIAMIDE SYNTHASE"/>
    <property type="match status" value="1"/>
</dbReference>